<dbReference type="Pfam" id="PF18603">
    <property type="entry name" value="LAL_C2"/>
    <property type="match status" value="1"/>
</dbReference>
<evidence type="ECO:0000259" key="5">
    <source>
        <dbReference type="PROSITE" id="PS50975"/>
    </source>
</evidence>
<dbReference type="PROSITE" id="PS50975">
    <property type="entry name" value="ATP_GRASP"/>
    <property type="match status" value="1"/>
</dbReference>
<evidence type="ECO:0000256" key="2">
    <source>
        <dbReference type="ARBA" id="ARBA00022741"/>
    </source>
</evidence>
<evidence type="ECO:0000313" key="6">
    <source>
        <dbReference type="EMBL" id="GAA3500001.1"/>
    </source>
</evidence>
<keyword evidence="7" id="KW-1185">Reference proteome</keyword>
<organism evidence="6 7">
    <name type="scientific">Streptomyces prasinosporus</name>
    <dbReference type="NCBI Taxonomy" id="68256"/>
    <lineage>
        <taxon>Bacteria</taxon>
        <taxon>Bacillati</taxon>
        <taxon>Actinomycetota</taxon>
        <taxon>Actinomycetes</taxon>
        <taxon>Kitasatosporales</taxon>
        <taxon>Streptomycetaceae</taxon>
        <taxon>Streptomyces</taxon>
        <taxon>Streptomyces albogriseolus group</taxon>
    </lineage>
</organism>
<evidence type="ECO:0000256" key="4">
    <source>
        <dbReference type="PROSITE-ProRule" id="PRU00409"/>
    </source>
</evidence>
<feature type="domain" description="ATP-grasp" evidence="5">
    <location>
        <begin position="120"/>
        <end position="312"/>
    </location>
</feature>
<dbReference type="InterPro" id="IPR052032">
    <property type="entry name" value="ATP-dep_AA_Ligase"/>
</dbReference>
<evidence type="ECO:0000256" key="3">
    <source>
        <dbReference type="ARBA" id="ARBA00022840"/>
    </source>
</evidence>
<evidence type="ECO:0000256" key="1">
    <source>
        <dbReference type="ARBA" id="ARBA00022598"/>
    </source>
</evidence>
<dbReference type="EMBL" id="BAAAXF010000051">
    <property type="protein sequence ID" value="GAA3500001.1"/>
    <property type="molecule type" value="Genomic_DNA"/>
</dbReference>
<sequence>MTRTGPSSRLLMVMPYSQFVRKAAEAGFEVWAIWDPSLREQKYLDEVAEHARELLLTDFGDEAGLRALIAETVRAHGIGTVLHLGAEESMPPAVAEAEELGVSPNPASAVAALNDKAAMRALLAAHGLSPVRSEVAGGVDEVAAAVARLPLPVVVKPARASGSRGVALIRDADDLQEWTARVTEAALAGPYLVEEFLQGPEFSVETLSSGGEHHVIGITAKRTTGAPFFVETSHIHPAPLRPEERAALHAVVIGLLDLAGYRFGPAHTEVVLTARGPRIVESQTRLGGDRIPLLIESASDYDIEAAIFRTLAGEPVEPPQPRHTASVGFFFLPAGRLESVAGLDAIRALPYVQALHFPFSPGDELPRTTNSFTRHGYVVVDAESPAEADARIARVRGLLGADVREVSLAAPKGAHR</sequence>
<gene>
    <name evidence="6" type="ORF">GCM10019016_071060</name>
</gene>
<dbReference type="Pfam" id="PF13535">
    <property type="entry name" value="ATP-grasp_4"/>
    <property type="match status" value="1"/>
</dbReference>
<name>A0ABP6TXB8_9ACTN</name>
<proteinExistence type="predicted"/>
<reference evidence="7" key="1">
    <citation type="journal article" date="2019" name="Int. J. Syst. Evol. Microbiol.">
        <title>The Global Catalogue of Microorganisms (GCM) 10K type strain sequencing project: providing services to taxonomists for standard genome sequencing and annotation.</title>
        <authorList>
            <consortium name="The Broad Institute Genomics Platform"/>
            <consortium name="The Broad Institute Genome Sequencing Center for Infectious Disease"/>
            <person name="Wu L."/>
            <person name="Ma J."/>
        </authorList>
    </citation>
    <scope>NUCLEOTIDE SEQUENCE [LARGE SCALE GENOMIC DNA]</scope>
    <source>
        <strain evidence="7">JCM 4816</strain>
    </source>
</reference>
<dbReference type="InterPro" id="IPR040570">
    <property type="entry name" value="LAL_C2"/>
</dbReference>
<keyword evidence="3 4" id="KW-0067">ATP-binding</keyword>
<dbReference type="SUPFAM" id="SSF56059">
    <property type="entry name" value="Glutathione synthetase ATP-binding domain-like"/>
    <property type="match status" value="1"/>
</dbReference>
<dbReference type="SMART" id="SM01209">
    <property type="entry name" value="GARS_A"/>
    <property type="match status" value="1"/>
</dbReference>
<dbReference type="InterPro" id="IPR011761">
    <property type="entry name" value="ATP-grasp"/>
</dbReference>
<dbReference type="Gene3D" id="3.30.470.20">
    <property type="entry name" value="ATP-grasp fold, B domain"/>
    <property type="match status" value="1"/>
</dbReference>
<evidence type="ECO:0000313" key="7">
    <source>
        <dbReference type="Proteomes" id="UP001501455"/>
    </source>
</evidence>
<keyword evidence="2 4" id="KW-0547">Nucleotide-binding</keyword>
<accession>A0ABP6TXB8</accession>
<comment type="caution">
    <text evidence="6">The sequence shown here is derived from an EMBL/GenBank/DDBJ whole genome shotgun (WGS) entry which is preliminary data.</text>
</comment>
<dbReference type="Proteomes" id="UP001501455">
    <property type="component" value="Unassembled WGS sequence"/>
</dbReference>
<dbReference type="RefSeq" id="WP_345580773.1">
    <property type="nucleotide sequence ID" value="NZ_BAAAXF010000051.1"/>
</dbReference>
<keyword evidence="1" id="KW-0436">Ligase</keyword>
<dbReference type="PANTHER" id="PTHR43585">
    <property type="entry name" value="FUMIPYRROLE BIOSYNTHESIS PROTEIN C"/>
    <property type="match status" value="1"/>
</dbReference>
<protein>
    <submittedName>
        <fullName evidence="6">ATP-grasp domain-containing protein</fullName>
    </submittedName>
</protein>
<dbReference type="PANTHER" id="PTHR43585:SF2">
    <property type="entry name" value="ATP-GRASP ENZYME FSQD"/>
    <property type="match status" value="1"/>
</dbReference>